<dbReference type="InterPro" id="IPR036179">
    <property type="entry name" value="Ig-like_dom_sf"/>
</dbReference>
<accession>A0ABW4IHV7</accession>
<protein>
    <submittedName>
        <fullName evidence="2">Gliding motility-associated C-terminal domain-containing protein</fullName>
    </submittedName>
</protein>
<dbReference type="SUPFAM" id="SSF48726">
    <property type="entry name" value="Immunoglobulin"/>
    <property type="match status" value="1"/>
</dbReference>
<feature type="domain" description="DUF11" evidence="1">
    <location>
        <begin position="110"/>
        <end position="229"/>
    </location>
</feature>
<reference evidence="3" key="1">
    <citation type="journal article" date="2019" name="Int. J. Syst. Evol. Microbiol.">
        <title>The Global Catalogue of Microorganisms (GCM) 10K type strain sequencing project: providing services to taxonomists for standard genome sequencing and annotation.</title>
        <authorList>
            <consortium name="The Broad Institute Genomics Platform"/>
            <consortium name="The Broad Institute Genome Sequencing Center for Infectious Disease"/>
            <person name="Wu L."/>
            <person name="Ma J."/>
        </authorList>
    </citation>
    <scope>NUCLEOTIDE SEQUENCE [LARGE SCALE GENOMIC DNA]</scope>
    <source>
        <strain evidence="3">CCUG 53762</strain>
    </source>
</reference>
<gene>
    <name evidence="2" type="ORF">ACFSAH_17315</name>
</gene>
<keyword evidence="3" id="KW-1185">Reference proteome</keyword>
<name>A0ABW4IHV7_9SPHI</name>
<dbReference type="Pfam" id="PF01345">
    <property type="entry name" value="DUF11"/>
    <property type="match status" value="1"/>
</dbReference>
<evidence type="ECO:0000313" key="2">
    <source>
        <dbReference type="EMBL" id="MFD1631638.1"/>
    </source>
</evidence>
<dbReference type="InterPro" id="IPR026341">
    <property type="entry name" value="T9SS_type_B"/>
</dbReference>
<dbReference type="InterPro" id="IPR001434">
    <property type="entry name" value="OmcB-like_DUF11"/>
</dbReference>
<dbReference type="Gene3D" id="2.60.40.10">
    <property type="entry name" value="Immunoglobulins"/>
    <property type="match status" value="1"/>
</dbReference>
<evidence type="ECO:0000313" key="3">
    <source>
        <dbReference type="Proteomes" id="UP001597118"/>
    </source>
</evidence>
<organism evidence="2 3">
    <name type="scientific">Pseudopedobacter beijingensis</name>
    <dbReference type="NCBI Taxonomy" id="1207056"/>
    <lineage>
        <taxon>Bacteria</taxon>
        <taxon>Pseudomonadati</taxon>
        <taxon>Bacteroidota</taxon>
        <taxon>Sphingobacteriia</taxon>
        <taxon>Sphingobacteriales</taxon>
        <taxon>Sphingobacteriaceae</taxon>
        <taxon>Pseudopedobacter</taxon>
    </lineage>
</organism>
<dbReference type="Gene3D" id="2.60.40.1170">
    <property type="entry name" value="Mu homology domain, subdomain B"/>
    <property type="match status" value="1"/>
</dbReference>
<dbReference type="NCBIfam" id="TIGR01451">
    <property type="entry name" value="B_ant_repeat"/>
    <property type="match status" value="1"/>
</dbReference>
<dbReference type="EMBL" id="JBHUDG010000049">
    <property type="protein sequence ID" value="MFD1631638.1"/>
    <property type="molecule type" value="Genomic_DNA"/>
</dbReference>
<sequence>MVYNCLRYIILKTLLLISIAGFSQLKNNLTEVSIKRGDNINLQANSLNTQYYQWFKDGNIISGATSSDLNVSEAGSYTVMAFNTVNCSSSVSDAIIITVVDNPSFGLSADLSIQKSTDQNKTHKTKDEINYTISVSNNGPDVAKKVIVKDTLPKALELKEITPVKGVQHSFNYTSNVATWEIKRLSKDEKIDLNIIAKAISTGQVVNKATIESETPDPDLSNNESSISIPVYGIKIPNVFTPNHDGKNDFFEIIGLENYPDNELTILNRWGNHVFEQKPYKGTWKGDGLNEATYFYVLRINDAGQWQTFKGFVTLIRDKK</sequence>
<dbReference type="InterPro" id="IPR013783">
    <property type="entry name" value="Ig-like_fold"/>
</dbReference>
<dbReference type="NCBIfam" id="TIGR04131">
    <property type="entry name" value="Bac_Flav_CTERM"/>
    <property type="match status" value="1"/>
</dbReference>
<proteinExistence type="predicted"/>
<dbReference type="Proteomes" id="UP001597118">
    <property type="component" value="Unassembled WGS sequence"/>
</dbReference>
<dbReference type="Pfam" id="PF13585">
    <property type="entry name" value="CHU_C"/>
    <property type="match status" value="1"/>
</dbReference>
<dbReference type="RefSeq" id="WP_379664006.1">
    <property type="nucleotide sequence ID" value="NZ_JBHUDG010000049.1"/>
</dbReference>
<comment type="caution">
    <text evidence="2">The sequence shown here is derived from an EMBL/GenBank/DDBJ whole genome shotgun (WGS) entry which is preliminary data.</text>
</comment>
<evidence type="ECO:0000259" key="1">
    <source>
        <dbReference type="Pfam" id="PF01345"/>
    </source>
</evidence>
<dbReference type="InterPro" id="IPR047589">
    <property type="entry name" value="DUF11_rpt"/>
</dbReference>